<proteinExistence type="predicted"/>
<accession>A0ABT7YF33</accession>
<evidence type="ECO:0000313" key="1">
    <source>
        <dbReference type="EMBL" id="MDN3204809.1"/>
    </source>
</evidence>
<keyword evidence="2" id="KW-1185">Reference proteome</keyword>
<protein>
    <submittedName>
        <fullName evidence="1">Uncharacterized protein</fullName>
    </submittedName>
</protein>
<gene>
    <name evidence="1" type="ORF">QVH07_11645</name>
</gene>
<dbReference type="RefSeq" id="WP_290000555.1">
    <property type="nucleotide sequence ID" value="NZ_JAUEPH010000004.1"/>
</dbReference>
<dbReference type="Proteomes" id="UP001171916">
    <property type="component" value="Unassembled WGS sequence"/>
</dbReference>
<name>A0ABT7YF33_9BACT</name>
<dbReference type="SUPFAM" id="SSF50998">
    <property type="entry name" value="Quinoprotein alcohol dehydrogenase-like"/>
    <property type="match status" value="1"/>
</dbReference>
<sequence>MPFRKKFFLGLIICWVFFACNEDDPLPKDTSLVRIESLLFDFPPEDLNSRKLDLLSWTHVLENEIDINFRNMDSGEVYTILLDNGNFPSEEIALPFGSYEITGESPGGLVSETLPFYVNERRQIITEKTLLSLPAETKHGLFTLNRAEVKDQPKLSVSDSYTLFQTQEFYYFYCEFDQDYNLLLSPLESPVSFEYNWSSLPLEHHHLNLEREGEEPDLIRFETPSFTYNESVIDIDSEGFPTSLTYKKIADLGASQAENSGLAYFDGRLFSINDGGNSSEVFEINPKSGEVIRSITLANVSNIDWEDLAQSDSHLFIGDFGNNNGTRQDLRILSVPWEEILIKDETQAEVLPFKYENQSDFSGQNPNHDFDCEAFIYENGQFRLFTKNKSNRETYHYILEENSTNGVAIKIGSIDTKGQVTGASLNDQNELILIGYNLDGFESDTFIWETKTFSNDMLGKNGRRYSLGSPLNLGQNEGVIHTGPSSILISAEGINSGVLQLNPNLVKTKLPETN</sequence>
<dbReference type="PROSITE" id="PS51257">
    <property type="entry name" value="PROKAR_LIPOPROTEIN"/>
    <property type="match status" value="1"/>
</dbReference>
<reference evidence="1" key="1">
    <citation type="submission" date="2023-06" db="EMBL/GenBank/DDBJ databases">
        <title>Robiginitalea aurantiacus sp. nov. and Algoriphagus sediminis sp. nov., isolated from coastal sediment.</title>
        <authorList>
            <person name="Zhou Z.Y."/>
            <person name="An J."/>
            <person name="Jia Y.W."/>
            <person name="Du Z.J."/>
        </authorList>
    </citation>
    <scope>NUCLEOTIDE SEQUENCE</scope>
    <source>
        <strain evidence="1">C2-7</strain>
    </source>
</reference>
<dbReference type="EMBL" id="JAUEPH010000004">
    <property type="protein sequence ID" value="MDN3204809.1"/>
    <property type="molecule type" value="Genomic_DNA"/>
</dbReference>
<organism evidence="1 2">
    <name type="scientific">Algoriphagus sediminis</name>
    <dbReference type="NCBI Taxonomy" id="3057113"/>
    <lineage>
        <taxon>Bacteria</taxon>
        <taxon>Pseudomonadati</taxon>
        <taxon>Bacteroidota</taxon>
        <taxon>Cytophagia</taxon>
        <taxon>Cytophagales</taxon>
        <taxon>Cyclobacteriaceae</taxon>
        <taxon>Algoriphagus</taxon>
    </lineage>
</organism>
<evidence type="ECO:0000313" key="2">
    <source>
        <dbReference type="Proteomes" id="UP001171916"/>
    </source>
</evidence>
<comment type="caution">
    <text evidence="1">The sequence shown here is derived from an EMBL/GenBank/DDBJ whole genome shotgun (WGS) entry which is preliminary data.</text>
</comment>
<dbReference type="InterPro" id="IPR011047">
    <property type="entry name" value="Quinoprotein_ADH-like_sf"/>
</dbReference>